<dbReference type="InterPro" id="IPR027469">
    <property type="entry name" value="Cation_efflux_TMD_sf"/>
</dbReference>
<feature type="domain" description="Cation efflux protein transmembrane" evidence="6">
    <location>
        <begin position="15"/>
        <end position="129"/>
    </location>
</feature>
<evidence type="ECO:0000256" key="1">
    <source>
        <dbReference type="ARBA" id="ARBA00004141"/>
    </source>
</evidence>
<gene>
    <name evidence="7" type="ORF">J2S24_000203</name>
</gene>
<feature type="transmembrane region" description="Helical" evidence="5">
    <location>
        <begin position="15"/>
        <end position="39"/>
    </location>
</feature>
<sequence length="134" mass="14639">MAHHHDHGEISKKNLVIAMILNFVITIGEIIGGILSGSLSLISDALHNFSDGISIIVSYIAIKISKKENNEKMTFGYKRAEILAALFNSVVLVVISLYLFKEAYIKFFKPEPIDGALMIVVATIGLAANKKPPD</sequence>
<evidence type="ECO:0000256" key="5">
    <source>
        <dbReference type="SAM" id="Phobius"/>
    </source>
</evidence>
<accession>A0ABT9M0U6</accession>
<comment type="caution">
    <text evidence="7">The sequence shown here is derived from an EMBL/GenBank/DDBJ whole genome shotgun (WGS) entry which is preliminary data.</text>
</comment>
<keyword evidence="4 5" id="KW-0472">Membrane</keyword>
<name>A0ABT9M0U6_9THEO</name>
<reference evidence="7 8" key="1">
    <citation type="submission" date="2023-07" db="EMBL/GenBank/DDBJ databases">
        <title>Genomic Encyclopedia of Type Strains, Phase IV (KMG-IV): sequencing the most valuable type-strain genomes for metagenomic binning, comparative biology and taxonomic classification.</title>
        <authorList>
            <person name="Goeker M."/>
        </authorList>
    </citation>
    <scope>NUCLEOTIDE SEQUENCE [LARGE SCALE GENOMIC DNA]</scope>
    <source>
        <strain evidence="7 8">DSM 25963</strain>
    </source>
</reference>
<evidence type="ECO:0000259" key="6">
    <source>
        <dbReference type="Pfam" id="PF01545"/>
    </source>
</evidence>
<proteinExistence type="predicted"/>
<feature type="transmembrane region" description="Helical" evidence="5">
    <location>
        <begin position="82"/>
        <end position="100"/>
    </location>
</feature>
<evidence type="ECO:0000256" key="2">
    <source>
        <dbReference type="ARBA" id="ARBA00022692"/>
    </source>
</evidence>
<evidence type="ECO:0000256" key="4">
    <source>
        <dbReference type="ARBA" id="ARBA00023136"/>
    </source>
</evidence>
<keyword evidence="2 5" id="KW-0812">Transmembrane</keyword>
<organism evidence="7 8">
    <name type="scientific">Thermoanaerobacter pentosaceus</name>
    <dbReference type="NCBI Taxonomy" id="694059"/>
    <lineage>
        <taxon>Bacteria</taxon>
        <taxon>Bacillati</taxon>
        <taxon>Bacillota</taxon>
        <taxon>Clostridia</taxon>
        <taxon>Thermoanaerobacterales</taxon>
        <taxon>Thermoanaerobacteraceae</taxon>
        <taxon>Thermoanaerobacter</taxon>
    </lineage>
</organism>
<dbReference type="Pfam" id="PF01545">
    <property type="entry name" value="Cation_efflux"/>
    <property type="match status" value="1"/>
</dbReference>
<dbReference type="InterPro" id="IPR050681">
    <property type="entry name" value="CDF/SLC30A"/>
</dbReference>
<evidence type="ECO:0000256" key="3">
    <source>
        <dbReference type="ARBA" id="ARBA00022989"/>
    </source>
</evidence>
<evidence type="ECO:0000313" key="7">
    <source>
        <dbReference type="EMBL" id="MDP9749739.1"/>
    </source>
</evidence>
<dbReference type="InterPro" id="IPR058533">
    <property type="entry name" value="Cation_efflux_TM"/>
</dbReference>
<dbReference type="Gene3D" id="1.20.1510.10">
    <property type="entry name" value="Cation efflux protein transmembrane domain"/>
    <property type="match status" value="1"/>
</dbReference>
<evidence type="ECO:0000313" key="8">
    <source>
        <dbReference type="Proteomes" id="UP001223886"/>
    </source>
</evidence>
<comment type="subcellular location">
    <subcellularLocation>
        <location evidence="1">Membrane</location>
        <topology evidence="1">Multi-pass membrane protein</topology>
    </subcellularLocation>
</comment>
<dbReference type="PANTHER" id="PTHR11562:SF17">
    <property type="entry name" value="RE54080P-RELATED"/>
    <property type="match status" value="1"/>
</dbReference>
<dbReference type="InterPro" id="IPR002524">
    <property type="entry name" value="Cation_efflux"/>
</dbReference>
<dbReference type="PANTHER" id="PTHR11562">
    <property type="entry name" value="CATION EFFLUX PROTEIN/ ZINC TRANSPORTER"/>
    <property type="match status" value="1"/>
</dbReference>
<protein>
    <submittedName>
        <fullName evidence="7">Cation diffusion facilitator family transporter</fullName>
    </submittedName>
</protein>
<dbReference type="EMBL" id="JAURUP010000002">
    <property type="protein sequence ID" value="MDP9749739.1"/>
    <property type="molecule type" value="Genomic_DNA"/>
</dbReference>
<keyword evidence="8" id="KW-1185">Reference proteome</keyword>
<dbReference type="SUPFAM" id="SSF161111">
    <property type="entry name" value="Cation efflux protein transmembrane domain-like"/>
    <property type="match status" value="1"/>
</dbReference>
<dbReference type="NCBIfam" id="TIGR01297">
    <property type="entry name" value="CDF"/>
    <property type="match status" value="1"/>
</dbReference>
<keyword evidence="3 5" id="KW-1133">Transmembrane helix</keyword>
<dbReference type="Proteomes" id="UP001223886">
    <property type="component" value="Unassembled WGS sequence"/>
</dbReference>